<dbReference type="InterPro" id="IPR011042">
    <property type="entry name" value="6-blade_b-propeller_TolB-like"/>
</dbReference>
<organism evidence="1 2">
    <name type="scientific">Bacteroides finegoldii CL09T03C10</name>
    <dbReference type="NCBI Taxonomy" id="997888"/>
    <lineage>
        <taxon>Bacteria</taxon>
        <taxon>Pseudomonadati</taxon>
        <taxon>Bacteroidota</taxon>
        <taxon>Bacteroidia</taxon>
        <taxon>Bacteroidales</taxon>
        <taxon>Bacteroidaceae</taxon>
        <taxon>Bacteroides</taxon>
    </lineage>
</organism>
<dbReference type="RefSeq" id="WP_007760907.1">
    <property type="nucleotide sequence ID" value="NZ_AKBZ01000005.1"/>
</dbReference>
<dbReference type="PROSITE" id="PS51257">
    <property type="entry name" value="PROKAR_LIPOPROTEIN"/>
    <property type="match status" value="1"/>
</dbReference>
<dbReference type="InterPro" id="IPR011044">
    <property type="entry name" value="Quino_amine_DH_bsu"/>
</dbReference>
<dbReference type="Gene3D" id="2.120.10.30">
    <property type="entry name" value="TolB, C-terminal domain"/>
    <property type="match status" value="1"/>
</dbReference>
<dbReference type="Pfam" id="PF17170">
    <property type="entry name" value="DUF5128"/>
    <property type="match status" value="1"/>
</dbReference>
<dbReference type="SUPFAM" id="SSF50969">
    <property type="entry name" value="YVTN repeat-like/Quinoprotein amine dehydrogenase"/>
    <property type="match status" value="1"/>
</dbReference>
<name>K5CRN1_9BACE</name>
<dbReference type="HOGENOM" id="CLU_713011_0_0_10"/>
<evidence type="ECO:0008006" key="3">
    <source>
        <dbReference type="Google" id="ProtNLM"/>
    </source>
</evidence>
<accession>K5CRN1</accession>
<reference evidence="1 2" key="1">
    <citation type="submission" date="2012-02" db="EMBL/GenBank/DDBJ databases">
        <title>The Genome Sequence of Bacteroides finegoldii CL09T03C10.</title>
        <authorList>
            <consortium name="The Broad Institute Genome Sequencing Platform"/>
            <person name="Earl A."/>
            <person name="Ward D."/>
            <person name="Feldgarden M."/>
            <person name="Gevers D."/>
            <person name="Zitomersky N.L."/>
            <person name="Coyne M.J."/>
            <person name="Comstock L.E."/>
            <person name="Young S.K."/>
            <person name="Zeng Q."/>
            <person name="Gargeya S."/>
            <person name="Fitzgerald M."/>
            <person name="Haas B."/>
            <person name="Abouelleil A."/>
            <person name="Alvarado L."/>
            <person name="Arachchi H.M."/>
            <person name="Berlin A."/>
            <person name="Chapman S.B."/>
            <person name="Gearin G."/>
            <person name="Goldberg J."/>
            <person name="Griggs A."/>
            <person name="Gujja S."/>
            <person name="Hansen M."/>
            <person name="Heiman D."/>
            <person name="Howarth C."/>
            <person name="Larimer J."/>
            <person name="Lui A."/>
            <person name="MacDonald P.J.P."/>
            <person name="McCowen C."/>
            <person name="Montmayeur A."/>
            <person name="Murphy C."/>
            <person name="Neiman D."/>
            <person name="Pearson M."/>
            <person name="Priest M."/>
            <person name="Roberts A."/>
            <person name="Saif S."/>
            <person name="Shea T."/>
            <person name="Sisk P."/>
            <person name="Stolte C."/>
            <person name="Sykes S."/>
            <person name="Wortman J."/>
            <person name="Nusbaum C."/>
            <person name="Birren B."/>
        </authorList>
    </citation>
    <scope>NUCLEOTIDE SEQUENCE [LARGE SCALE GENOMIC DNA]</scope>
    <source>
        <strain evidence="1 2">CL09T03C10</strain>
    </source>
</reference>
<dbReference type="OrthoDB" id="982554at2"/>
<dbReference type="EMBL" id="AGXW01000002">
    <property type="protein sequence ID" value="EKJ92486.1"/>
    <property type="molecule type" value="Genomic_DNA"/>
</dbReference>
<dbReference type="Proteomes" id="UP000007995">
    <property type="component" value="Unassembled WGS sequence"/>
</dbReference>
<proteinExistence type="predicted"/>
<evidence type="ECO:0000313" key="2">
    <source>
        <dbReference type="Proteomes" id="UP000007995"/>
    </source>
</evidence>
<dbReference type="AlphaFoldDB" id="K5CRN1"/>
<gene>
    <name evidence="1" type="ORF">HMPREF1057_01321</name>
</gene>
<evidence type="ECO:0000313" key="1">
    <source>
        <dbReference type="EMBL" id="EKJ92486.1"/>
    </source>
</evidence>
<protein>
    <recommendedName>
        <fullName evidence="3">6-bladed beta-propeller</fullName>
    </recommendedName>
</protein>
<sequence length="364" mass="42003">MRNLFFLFFALFLQGCAKQQNLSSVPEDKIDFDQLERIPLNEISDSLLGGKKYILLDMHDEELLFGAIHKVLCKNNRIYILDRKFNKLVVFDMKGQGIGKVGTFGQGPGEYLDIADFDVAEDGKIYCIDGQLDKLFSYSPDLTFLSATSLPFDADILQTLETGFLFGLSSWNHKKGKGSKVVLVDEEINILKEYLQYDDFFDPNYWLSFYQFVKTESHIVYNQPIDNHVYLFNHSGELEKSINIDFGDKNVLDEDKKDIERNIEKFDNYCLLRDFVVVTDRMIGGALWDGRQHKVFLHDMENMKCYNSEVVLDSDMSWGTGYSNGNWITYIDPDSDLSKYKSLPDSVRHHLGKEGFVLCLQILH</sequence>
<comment type="caution">
    <text evidence="1">The sequence shown here is derived from an EMBL/GenBank/DDBJ whole genome shotgun (WGS) entry which is preliminary data.</text>
</comment>